<proteinExistence type="predicted"/>
<reference evidence="1 2" key="1">
    <citation type="journal article" date="2016" name="Nat. Commun.">
        <title>Thousands of microbial genomes shed light on interconnected biogeochemical processes in an aquifer system.</title>
        <authorList>
            <person name="Anantharaman K."/>
            <person name="Brown C.T."/>
            <person name="Hug L.A."/>
            <person name="Sharon I."/>
            <person name="Castelle C.J."/>
            <person name="Probst A.J."/>
            <person name="Thomas B.C."/>
            <person name="Singh A."/>
            <person name="Wilkins M.J."/>
            <person name="Karaoz U."/>
            <person name="Brodie E.L."/>
            <person name="Williams K.H."/>
            <person name="Hubbard S.S."/>
            <person name="Banfield J.F."/>
        </authorList>
    </citation>
    <scope>NUCLEOTIDE SEQUENCE [LARGE SCALE GENOMIC DNA]</scope>
</reference>
<evidence type="ECO:0000313" key="2">
    <source>
        <dbReference type="Proteomes" id="UP000177594"/>
    </source>
</evidence>
<gene>
    <name evidence="1" type="ORF">A2817_02730</name>
</gene>
<dbReference type="Gene3D" id="3.30.460.40">
    <property type="match status" value="1"/>
</dbReference>
<name>A0A1F8EBV7_9BACT</name>
<comment type="caution">
    <text evidence="1">The sequence shown here is derived from an EMBL/GenBank/DDBJ whole genome shotgun (WGS) entry which is preliminary data.</text>
</comment>
<dbReference type="SUPFAM" id="SSF81301">
    <property type="entry name" value="Nucleotidyltransferase"/>
    <property type="match status" value="1"/>
</dbReference>
<dbReference type="AlphaFoldDB" id="A0A1F8EBV7"/>
<dbReference type="InterPro" id="IPR043519">
    <property type="entry name" value="NT_sf"/>
</dbReference>
<dbReference type="EMBL" id="MGIZ01000050">
    <property type="protein sequence ID" value="OGM97598.1"/>
    <property type="molecule type" value="Genomic_DNA"/>
</dbReference>
<evidence type="ECO:0000313" key="1">
    <source>
        <dbReference type="EMBL" id="OGM97598.1"/>
    </source>
</evidence>
<organism evidence="1 2">
    <name type="scientific">Candidatus Yanofskybacteria bacterium RIFCSPHIGHO2_01_FULL_39_8b</name>
    <dbReference type="NCBI Taxonomy" id="1802659"/>
    <lineage>
        <taxon>Bacteria</taxon>
        <taxon>Candidatus Yanofskyibacteriota</taxon>
    </lineage>
</organism>
<sequence>MKIVNPERLLIQTVSILDQLKIDYFITGGLARAVWATPRSTSDIDIVIKILESQVFLLAKALRKISKLGYIDEDTAREAIKNKGEFNFIDPDSGLKVDFWVAKNNERSLSEFHRRVLKNVEGVKIYFISPEDLILNKLEWHKQGGSAVQLEDVRSVLKSSGKKLDMAYLKKQAVKIGVSDVLVGTVDSVT</sequence>
<protein>
    <submittedName>
        <fullName evidence="1">Uncharacterized protein</fullName>
    </submittedName>
</protein>
<dbReference type="Proteomes" id="UP000177594">
    <property type="component" value="Unassembled WGS sequence"/>
</dbReference>
<accession>A0A1F8EBV7</accession>